<dbReference type="PANTHER" id="PTHR24393:SF15">
    <property type="entry name" value="IP01243P-RELATED"/>
    <property type="match status" value="1"/>
</dbReference>
<dbReference type="OrthoDB" id="10249535at2759"/>
<keyword evidence="4" id="KW-0677">Repeat</keyword>
<dbReference type="EMBL" id="LR899011">
    <property type="protein sequence ID" value="CAD7083801.1"/>
    <property type="molecule type" value="Genomic_DNA"/>
</dbReference>
<name>A0A7R8UN02_HERIL</name>
<protein>
    <recommendedName>
        <fullName evidence="13">C2H2-type domain-containing protein</fullName>
    </recommendedName>
</protein>
<feature type="domain" description="C2H2-type" evidence="13">
    <location>
        <begin position="1200"/>
        <end position="1228"/>
    </location>
</feature>
<dbReference type="FunCoup" id="A0A7R8UN02">
    <property type="interactions" value="527"/>
</dbReference>
<evidence type="ECO:0000256" key="7">
    <source>
        <dbReference type="ARBA" id="ARBA00023015"/>
    </source>
</evidence>
<evidence type="ECO:0000256" key="9">
    <source>
        <dbReference type="ARBA" id="ARBA00023163"/>
    </source>
</evidence>
<keyword evidence="3" id="KW-0479">Metal-binding</keyword>
<feature type="domain" description="C2H2-type" evidence="13">
    <location>
        <begin position="1141"/>
        <end position="1169"/>
    </location>
</feature>
<gene>
    <name evidence="14" type="ORF">HERILL_LOCUS6732</name>
</gene>
<evidence type="ECO:0000313" key="15">
    <source>
        <dbReference type="Proteomes" id="UP000594454"/>
    </source>
</evidence>
<feature type="region of interest" description="Disordered" evidence="12">
    <location>
        <begin position="142"/>
        <end position="161"/>
    </location>
</feature>
<feature type="compositionally biased region" description="Basic and acidic residues" evidence="12">
    <location>
        <begin position="426"/>
        <end position="445"/>
    </location>
</feature>
<dbReference type="PROSITE" id="PS50157">
    <property type="entry name" value="ZINC_FINGER_C2H2_2"/>
    <property type="match status" value="9"/>
</dbReference>
<feature type="compositionally biased region" description="Low complexity" evidence="12">
    <location>
        <begin position="185"/>
        <end position="204"/>
    </location>
</feature>
<feature type="compositionally biased region" description="Low complexity" evidence="12">
    <location>
        <begin position="397"/>
        <end position="415"/>
    </location>
</feature>
<dbReference type="GO" id="GO:0001228">
    <property type="term" value="F:DNA-binding transcription activator activity, RNA polymerase II-specific"/>
    <property type="evidence" value="ECO:0007669"/>
    <property type="project" value="TreeGrafter"/>
</dbReference>
<feature type="compositionally biased region" description="Basic residues" evidence="12">
    <location>
        <begin position="1388"/>
        <end position="1397"/>
    </location>
</feature>
<feature type="compositionally biased region" description="Basic and acidic residues" evidence="12">
    <location>
        <begin position="727"/>
        <end position="736"/>
    </location>
</feature>
<dbReference type="GO" id="GO:0000978">
    <property type="term" value="F:RNA polymerase II cis-regulatory region sequence-specific DNA binding"/>
    <property type="evidence" value="ECO:0007669"/>
    <property type="project" value="TreeGrafter"/>
</dbReference>
<dbReference type="SMART" id="SM00355">
    <property type="entry name" value="ZnF_C2H2"/>
    <property type="match status" value="14"/>
</dbReference>
<evidence type="ECO:0000256" key="3">
    <source>
        <dbReference type="ARBA" id="ARBA00022723"/>
    </source>
</evidence>
<dbReference type="GO" id="GO:0005634">
    <property type="term" value="C:nucleus"/>
    <property type="evidence" value="ECO:0007669"/>
    <property type="project" value="UniProtKB-SubCell"/>
</dbReference>
<keyword evidence="6" id="KW-0862">Zinc</keyword>
<dbReference type="PANTHER" id="PTHR24393">
    <property type="entry name" value="ZINC FINGER PROTEIN"/>
    <property type="match status" value="1"/>
</dbReference>
<accession>A0A7R8UN02</accession>
<reference evidence="14 15" key="1">
    <citation type="submission" date="2020-11" db="EMBL/GenBank/DDBJ databases">
        <authorList>
            <person name="Wallbank WR R."/>
            <person name="Pardo Diaz C."/>
            <person name="Kozak K."/>
            <person name="Martin S."/>
            <person name="Jiggins C."/>
            <person name="Moest M."/>
            <person name="Warren A I."/>
            <person name="Generalovic N T."/>
            <person name="Byers J.R.P. K."/>
            <person name="Montejo-Kovacevich G."/>
            <person name="Yen C E."/>
        </authorList>
    </citation>
    <scope>NUCLEOTIDE SEQUENCE [LARGE SCALE GENOMIC DNA]</scope>
</reference>
<dbReference type="SUPFAM" id="SSF57667">
    <property type="entry name" value="beta-beta-alpha zinc fingers"/>
    <property type="match status" value="6"/>
</dbReference>
<dbReference type="FunFam" id="3.30.160.60:FF:000145">
    <property type="entry name" value="Zinc finger protein 574"/>
    <property type="match status" value="1"/>
</dbReference>
<feature type="domain" description="C2H2-type" evidence="13">
    <location>
        <begin position="1085"/>
        <end position="1112"/>
    </location>
</feature>
<dbReference type="FunFam" id="3.30.160.60:FF:002040">
    <property type="entry name" value="zinc finger protein 70"/>
    <property type="match status" value="1"/>
</dbReference>
<evidence type="ECO:0000256" key="8">
    <source>
        <dbReference type="ARBA" id="ARBA00023125"/>
    </source>
</evidence>
<evidence type="ECO:0000256" key="4">
    <source>
        <dbReference type="ARBA" id="ARBA00022737"/>
    </source>
</evidence>
<dbReference type="GO" id="GO:0008270">
    <property type="term" value="F:zinc ion binding"/>
    <property type="evidence" value="ECO:0007669"/>
    <property type="project" value="UniProtKB-KW"/>
</dbReference>
<sequence length="1406" mass="158907">MQELVTCPVCTLYLRPGMALEDHLETHPKEQVIRALVSLAVGSERIPPQRFQPQDVAATTADFSGNNCTIRGGYSQQPQGTQFIFAPPPPPPPRPNVMIVNRQSTMVYHSATGVEDKMEAPTQRIVAQPNFIAPSQLQIFTLPHNPTTSSKLPPPPAYGTAINQLRSQQNQSNSGFHIQPPHTSPSPSSRNSPHRPPSNNTPTTSALNFVQLACTSPRPPPSPSVLRYAESPVSAQYVERENGDFIVQESPRHVVECIETESGEFSVIEKVIQSPPSVVQFQDCDKDNDNDSEEYFTTDAHSELKEDTPSTLLPDVSITDDGEAANEPVPYKGSGMKDVTVLSNVKLDPNESLEIMENLENMKSSAEGELIWTGLADIKKEVGNIVANTGNKSEKAQSVSVQSFPQPSTSTTTSVIRLASNNRSTCQKEEEEKAESLGTPKKDPRPATNMKRPYRKQPKKLTVKFKVAIPGIEANSTEENMNCSVTGASSTTASEMETQVQSPNLVIGLDNVKVNKLENDENSTKMQITNEVRRLQEPEMCSVSPLDASDNAIDITNSNLMDLKQEVDNNAAVSTLEKAQPMIVHEPSLSGEAMVESSLGYKQSENLQIQSETEMLAHGPNLKFEEMNEGDYQGMALSQMLDQVCGSRADKTDSFPCVLSAENNSKPDSSNIIEKMISTTTNELNAENVVSNIESPELNAAYLTLSLSTKPSTSILAVQEEQVEDEKESKEQRSPEQHQTSEANTDYPFGLIYGSTNDTEEQTWSRYITHQQMSQFPELDNEQSNYMDLDTYKITSCQVSKVPNIHTDEKMPAKGEISEQESNGDVDNSWSNPHYSIPEFRITSSYEHYKNCEWTDNTDGVMPFSQEFVTEIKADPLEKSTESTTITNKSILPSIEPSAPILTTTSTIKVEEISECTRRQKQFQCAHCTERFPLLKERNAHLIEKHGYKRVNRRLVREAPSCTVTTGNVTVVPITTEVQPVVDNNITMSNTSAVDTVDDLKPDIKPEISVTSTPIDATVFPRTKYDAIRAGVYRMLMHFNLNVLKDKKVEVDEAYFESKSFCCFTCRRSFISVKLYDEHLAEHPAECFTCGRKFSRWTYFSLHLKRHLGWKDFACTVCEKKFVIRSALVEHMRIHTGIAPLKCNVCDKTFKRYSNLTQHKKVCHSSRVTKKKDYVCYCGEVLPSKARFLWHKETHETKPKVCPYCRDRFIHRRSLKRHIRLTHSDKFDYIQPVKCKECKQVYAKASMKAHMLTHSIDTLHECSICNKSFTTKWNLKIHSWVHANRAAKPFKCEHCIKAFVREVDYKNHINSHKNIKPFTCEFCGCKFIRKYNYMRHRREHTAQKRFKCDLCCKMFHRNYYLIEHRRMHTGERPFLCTICGKSSTTKTNHNKHLKIHHSRDPFTSEA</sequence>
<dbReference type="FunFam" id="3.30.160.60:FF:000100">
    <property type="entry name" value="Zinc finger 45-like"/>
    <property type="match status" value="1"/>
</dbReference>
<feature type="domain" description="C2H2-type" evidence="13">
    <location>
        <begin position="1318"/>
        <end position="1345"/>
    </location>
</feature>
<proteinExistence type="inferred from homology"/>
<feature type="region of interest" description="Disordered" evidence="12">
    <location>
        <begin position="1384"/>
        <end position="1406"/>
    </location>
</feature>
<dbReference type="InterPro" id="IPR036236">
    <property type="entry name" value="Znf_C2H2_sf"/>
</dbReference>
<keyword evidence="15" id="KW-1185">Reference proteome</keyword>
<keyword evidence="9" id="KW-0804">Transcription</keyword>
<feature type="region of interest" description="Disordered" evidence="12">
    <location>
        <begin position="167"/>
        <end position="204"/>
    </location>
</feature>
<evidence type="ECO:0000313" key="14">
    <source>
        <dbReference type="EMBL" id="CAD7083801.1"/>
    </source>
</evidence>
<feature type="domain" description="C2H2-type" evidence="13">
    <location>
        <begin position="1374"/>
        <end position="1401"/>
    </location>
</feature>
<dbReference type="OMA" id="DPQYDCA"/>
<feature type="region of interest" description="Disordered" evidence="12">
    <location>
        <begin position="720"/>
        <end position="755"/>
    </location>
</feature>
<dbReference type="InParanoid" id="A0A7R8UN02"/>
<evidence type="ECO:0000256" key="5">
    <source>
        <dbReference type="ARBA" id="ARBA00022771"/>
    </source>
</evidence>
<evidence type="ECO:0000256" key="10">
    <source>
        <dbReference type="ARBA" id="ARBA00023242"/>
    </source>
</evidence>
<evidence type="ECO:0000256" key="2">
    <source>
        <dbReference type="ARBA" id="ARBA00006991"/>
    </source>
</evidence>
<organism evidence="14 15">
    <name type="scientific">Hermetia illucens</name>
    <name type="common">Black soldier fly</name>
    <dbReference type="NCBI Taxonomy" id="343691"/>
    <lineage>
        <taxon>Eukaryota</taxon>
        <taxon>Metazoa</taxon>
        <taxon>Ecdysozoa</taxon>
        <taxon>Arthropoda</taxon>
        <taxon>Hexapoda</taxon>
        <taxon>Insecta</taxon>
        <taxon>Pterygota</taxon>
        <taxon>Neoptera</taxon>
        <taxon>Endopterygota</taxon>
        <taxon>Diptera</taxon>
        <taxon>Brachycera</taxon>
        <taxon>Stratiomyomorpha</taxon>
        <taxon>Stratiomyidae</taxon>
        <taxon>Hermetiinae</taxon>
        <taxon>Hermetia</taxon>
    </lineage>
</organism>
<keyword evidence="8" id="KW-0238">DNA-binding</keyword>
<dbReference type="PROSITE" id="PS00028">
    <property type="entry name" value="ZINC_FINGER_C2H2_1"/>
    <property type="match status" value="11"/>
</dbReference>
<evidence type="ECO:0000256" key="12">
    <source>
        <dbReference type="SAM" id="MobiDB-lite"/>
    </source>
</evidence>
<feature type="domain" description="C2H2-type" evidence="13">
    <location>
        <begin position="1260"/>
        <end position="1287"/>
    </location>
</feature>
<dbReference type="FunFam" id="3.30.160.60:FF:000989">
    <property type="entry name" value="Spalt like transcription factor 4"/>
    <property type="match status" value="1"/>
</dbReference>
<feature type="compositionally biased region" description="Polar residues" evidence="12">
    <location>
        <begin position="142"/>
        <end position="151"/>
    </location>
</feature>
<feature type="domain" description="C2H2-type" evidence="13">
    <location>
        <begin position="1346"/>
        <end position="1373"/>
    </location>
</feature>
<dbReference type="Pfam" id="PF00096">
    <property type="entry name" value="zf-C2H2"/>
    <property type="match status" value="4"/>
</dbReference>
<feature type="domain" description="C2H2-type" evidence="13">
    <location>
        <begin position="1290"/>
        <end position="1317"/>
    </location>
</feature>
<keyword evidence="7" id="KW-0805">Transcription regulation</keyword>
<evidence type="ECO:0000256" key="1">
    <source>
        <dbReference type="ARBA" id="ARBA00004123"/>
    </source>
</evidence>
<feature type="domain" description="C2H2-type" evidence="13">
    <location>
        <begin position="1113"/>
        <end position="1140"/>
    </location>
</feature>
<comment type="subcellular location">
    <subcellularLocation>
        <location evidence="1">Nucleus</location>
    </subcellularLocation>
</comment>
<dbReference type="InterPro" id="IPR013087">
    <property type="entry name" value="Znf_C2H2_type"/>
</dbReference>
<comment type="similarity">
    <text evidence="2">Belongs to the krueppel C2H2-type zinc-finger protein family.</text>
</comment>
<dbReference type="Gene3D" id="3.30.160.60">
    <property type="entry name" value="Classic Zinc Finger"/>
    <property type="match status" value="7"/>
</dbReference>
<dbReference type="Proteomes" id="UP000594454">
    <property type="component" value="Chromosome 3"/>
</dbReference>
<keyword evidence="5 11" id="KW-0863">Zinc-finger</keyword>
<evidence type="ECO:0000256" key="11">
    <source>
        <dbReference type="PROSITE-ProRule" id="PRU00042"/>
    </source>
</evidence>
<feature type="region of interest" description="Disordered" evidence="12">
    <location>
        <begin position="392"/>
        <end position="457"/>
    </location>
</feature>
<evidence type="ECO:0000259" key="13">
    <source>
        <dbReference type="PROSITE" id="PS50157"/>
    </source>
</evidence>
<keyword evidence="10" id="KW-0539">Nucleus</keyword>
<evidence type="ECO:0000256" key="6">
    <source>
        <dbReference type="ARBA" id="ARBA00022833"/>
    </source>
</evidence>